<dbReference type="Pfam" id="PF13419">
    <property type="entry name" value="HAD_2"/>
    <property type="match status" value="1"/>
</dbReference>
<organism evidence="1 2">
    <name type="scientific">Rubinisphaera italica</name>
    <dbReference type="NCBI Taxonomy" id="2527969"/>
    <lineage>
        <taxon>Bacteria</taxon>
        <taxon>Pseudomonadati</taxon>
        <taxon>Planctomycetota</taxon>
        <taxon>Planctomycetia</taxon>
        <taxon>Planctomycetales</taxon>
        <taxon>Planctomycetaceae</taxon>
        <taxon>Rubinisphaera</taxon>
    </lineage>
</organism>
<dbReference type="PANTHER" id="PTHR18901:SF38">
    <property type="entry name" value="PSEUDOURIDINE-5'-PHOSPHATASE"/>
    <property type="match status" value="1"/>
</dbReference>
<dbReference type="Gene3D" id="1.10.150.240">
    <property type="entry name" value="Putative phosphatase, domain 2"/>
    <property type="match status" value="1"/>
</dbReference>
<evidence type="ECO:0000313" key="1">
    <source>
        <dbReference type="EMBL" id="TWT59555.1"/>
    </source>
</evidence>
<dbReference type="Gene3D" id="3.40.50.1000">
    <property type="entry name" value="HAD superfamily/HAD-like"/>
    <property type="match status" value="1"/>
</dbReference>
<dbReference type="Proteomes" id="UP000316095">
    <property type="component" value="Unassembled WGS sequence"/>
</dbReference>
<dbReference type="RefSeq" id="WP_146501714.1">
    <property type="nucleotide sequence ID" value="NZ_SJPG01000001.1"/>
</dbReference>
<protein>
    <submittedName>
        <fullName evidence="1">Phosphorylated carbohydrates phosphatase</fullName>
        <ecNumber evidence="1">3.1.3.-</ecNumber>
    </submittedName>
</protein>
<dbReference type="EC" id="3.1.3.-" evidence="1"/>
<name>A0A5C5XBL6_9PLAN</name>
<dbReference type="SFLD" id="SFLDS00003">
    <property type="entry name" value="Haloacid_Dehalogenase"/>
    <property type="match status" value="1"/>
</dbReference>
<dbReference type="SFLD" id="SFLDG01129">
    <property type="entry name" value="C1.5:_HAD__Beta-PGM__Phosphata"/>
    <property type="match status" value="1"/>
</dbReference>
<dbReference type="AlphaFoldDB" id="A0A5C5XBL6"/>
<dbReference type="PANTHER" id="PTHR18901">
    <property type="entry name" value="2-DEOXYGLUCOSE-6-PHOSPHATE PHOSPHATASE 2"/>
    <property type="match status" value="1"/>
</dbReference>
<dbReference type="SUPFAM" id="SSF56784">
    <property type="entry name" value="HAD-like"/>
    <property type="match status" value="1"/>
</dbReference>
<evidence type="ECO:0000313" key="2">
    <source>
        <dbReference type="Proteomes" id="UP000316095"/>
    </source>
</evidence>
<dbReference type="InterPro" id="IPR023214">
    <property type="entry name" value="HAD_sf"/>
</dbReference>
<keyword evidence="1" id="KW-0378">Hydrolase</keyword>
<dbReference type="OrthoDB" id="9797743at2"/>
<dbReference type="PRINTS" id="PR00413">
    <property type="entry name" value="HADHALOGNASE"/>
</dbReference>
<gene>
    <name evidence="1" type="ORF">Pan54_02620</name>
</gene>
<keyword evidence="2" id="KW-1185">Reference proteome</keyword>
<proteinExistence type="predicted"/>
<dbReference type="EMBL" id="SJPG01000001">
    <property type="protein sequence ID" value="TWT59555.1"/>
    <property type="molecule type" value="Genomic_DNA"/>
</dbReference>
<dbReference type="SFLD" id="SFLDG01135">
    <property type="entry name" value="C1.5.6:_HAD__Beta-PGM__Phospha"/>
    <property type="match status" value="1"/>
</dbReference>
<comment type="caution">
    <text evidence="1">The sequence shown here is derived from an EMBL/GenBank/DDBJ whole genome shotgun (WGS) entry which is preliminary data.</text>
</comment>
<dbReference type="InterPro" id="IPR036412">
    <property type="entry name" value="HAD-like_sf"/>
</dbReference>
<sequence length="218" mass="24539">MKPKITAVVFDLDGLMFNTEMIFNKTGTELLRRRGITDVQPVIDRMMGRRAHEAFAEMIDHCNFTESIEELQVESNEIFHALLFDHIEPMPGLFDLLDLIEQQELPKAVATSSGRDYLEEILTHFSILDRFQKTFTSNDVEHGKPHPEIYLKATHELGHSPANVLVLEDSSNGTKAAAAAGTHIVSVPHEFSRGQDFSSAKYIAESLSDPYILNLLRS</sequence>
<dbReference type="InterPro" id="IPR041492">
    <property type="entry name" value="HAD_2"/>
</dbReference>
<accession>A0A5C5XBL6</accession>
<dbReference type="InterPro" id="IPR023198">
    <property type="entry name" value="PGP-like_dom2"/>
</dbReference>
<reference evidence="1 2" key="1">
    <citation type="submission" date="2019-02" db="EMBL/GenBank/DDBJ databases">
        <title>Deep-cultivation of Planctomycetes and their phenomic and genomic characterization uncovers novel biology.</title>
        <authorList>
            <person name="Wiegand S."/>
            <person name="Jogler M."/>
            <person name="Boedeker C."/>
            <person name="Pinto D."/>
            <person name="Vollmers J."/>
            <person name="Rivas-Marin E."/>
            <person name="Kohn T."/>
            <person name="Peeters S.H."/>
            <person name="Heuer A."/>
            <person name="Rast P."/>
            <person name="Oberbeckmann S."/>
            <person name="Bunk B."/>
            <person name="Jeske O."/>
            <person name="Meyerdierks A."/>
            <person name="Storesund J.E."/>
            <person name="Kallscheuer N."/>
            <person name="Luecker S."/>
            <person name="Lage O.M."/>
            <person name="Pohl T."/>
            <person name="Merkel B.J."/>
            <person name="Hornburger P."/>
            <person name="Mueller R.-W."/>
            <person name="Bruemmer F."/>
            <person name="Labrenz M."/>
            <person name="Spormann A.M."/>
            <person name="Op Den Camp H."/>
            <person name="Overmann J."/>
            <person name="Amann R."/>
            <person name="Jetten M.S.M."/>
            <person name="Mascher T."/>
            <person name="Medema M.H."/>
            <person name="Devos D.P."/>
            <person name="Kaster A.-K."/>
            <person name="Ovreas L."/>
            <person name="Rohde M."/>
            <person name="Galperin M.Y."/>
            <person name="Jogler C."/>
        </authorList>
    </citation>
    <scope>NUCLEOTIDE SEQUENCE [LARGE SCALE GENOMIC DNA]</scope>
    <source>
        <strain evidence="1 2">Pan54</strain>
    </source>
</reference>
<dbReference type="InterPro" id="IPR006439">
    <property type="entry name" value="HAD-SF_hydro_IA"/>
</dbReference>
<dbReference type="GO" id="GO:0016787">
    <property type="term" value="F:hydrolase activity"/>
    <property type="evidence" value="ECO:0007669"/>
    <property type="project" value="UniProtKB-KW"/>
</dbReference>
<dbReference type="NCBIfam" id="TIGR01509">
    <property type="entry name" value="HAD-SF-IA-v3"/>
    <property type="match status" value="1"/>
</dbReference>